<reference evidence="1 2" key="1">
    <citation type="submission" date="2024-01" db="EMBL/GenBank/DDBJ databases">
        <title>Genome assemblies of Stephania.</title>
        <authorList>
            <person name="Yang L."/>
        </authorList>
    </citation>
    <scope>NUCLEOTIDE SEQUENCE [LARGE SCALE GENOMIC DNA]</scope>
    <source>
        <strain evidence="1">JXDWG</strain>
        <tissue evidence="1">Leaf</tissue>
    </source>
</reference>
<gene>
    <name evidence="1" type="ORF">Scep_021758</name>
</gene>
<dbReference type="PANTHER" id="PTHR33223">
    <property type="entry name" value="CCHC-TYPE DOMAIN-CONTAINING PROTEIN"/>
    <property type="match status" value="1"/>
</dbReference>
<keyword evidence="2" id="KW-1185">Reference proteome</keyword>
<organism evidence="1 2">
    <name type="scientific">Stephania cephalantha</name>
    <dbReference type="NCBI Taxonomy" id="152367"/>
    <lineage>
        <taxon>Eukaryota</taxon>
        <taxon>Viridiplantae</taxon>
        <taxon>Streptophyta</taxon>
        <taxon>Embryophyta</taxon>
        <taxon>Tracheophyta</taxon>
        <taxon>Spermatophyta</taxon>
        <taxon>Magnoliopsida</taxon>
        <taxon>Ranunculales</taxon>
        <taxon>Menispermaceae</taxon>
        <taxon>Menispermoideae</taxon>
        <taxon>Cissampelideae</taxon>
        <taxon>Stephania</taxon>
    </lineage>
</organism>
<accession>A0AAP0F4X2</accession>
<protein>
    <submittedName>
        <fullName evidence="1">Uncharacterized protein</fullName>
    </submittedName>
</protein>
<dbReference type="Proteomes" id="UP001419268">
    <property type="component" value="Unassembled WGS sequence"/>
</dbReference>
<sequence>MRLSANFTEFELRLSLINMVQNSLFNGLANEDPVAHVKNFLEKCDTVHITGVTKEVIRMIFFPFSLVGKAKSCFQGLNAGSMTSWVEINQYK</sequence>
<proteinExistence type="predicted"/>
<dbReference type="PANTHER" id="PTHR33223:SF11">
    <property type="entry name" value="ELEMENT PROTEIN, PUTATIVE-RELATED"/>
    <property type="match status" value="1"/>
</dbReference>
<comment type="caution">
    <text evidence="1">The sequence shown here is derived from an EMBL/GenBank/DDBJ whole genome shotgun (WGS) entry which is preliminary data.</text>
</comment>
<dbReference type="EMBL" id="JBBNAG010000009">
    <property type="protein sequence ID" value="KAK9104914.1"/>
    <property type="molecule type" value="Genomic_DNA"/>
</dbReference>
<dbReference type="AlphaFoldDB" id="A0AAP0F4X2"/>
<name>A0AAP0F4X2_9MAGN</name>
<evidence type="ECO:0000313" key="2">
    <source>
        <dbReference type="Proteomes" id="UP001419268"/>
    </source>
</evidence>
<evidence type="ECO:0000313" key="1">
    <source>
        <dbReference type="EMBL" id="KAK9104914.1"/>
    </source>
</evidence>